<organism evidence="2">
    <name type="scientific">freshwater metagenome</name>
    <dbReference type="NCBI Taxonomy" id="449393"/>
    <lineage>
        <taxon>unclassified sequences</taxon>
        <taxon>metagenomes</taxon>
        <taxon>ecological metagenomes</taxon>
    </lineage>
</organism>
<dbReference type="PROSITE" id="PS01332">
    <property type="entry name" value="HTH_RRF2_1"/>
    <property type="match status" value="1"/>
</dbReference>
<dbReference type="SUPFAM" id="SSF46785">
    <property type="entry name" value="Winged helix' DNA-binding domain"/>
    <property type="match status" value="1"/>
</dbReference>
<dbReference type="InterPro" id="IPR036388">
    <property type="entry name" value="WH-like_DNA-bd_sf"/>
</dbReference>
<gene>
    <name evidence="2" type="ORF">UFOPK1392_02411</name>
    <name evidence="3" type="ORF">UFOPK3733_02369</name>
</gene>
<dbReference type="InterPro" id="IPR030489">
    <property type="entry name" value="TR_Rrf2-type_CS"/>
</dbReference>
<dbReference type="PANTHER" id="PTHR33221">
    <property type="entry name" value="WINGED HELIX-TURN-HELIX TRANSCRIPTIONAL REGULATOR, RRF2 FAMILY"/>
    <property type="match status" value="1"/>
</dbReference>
<dbReference type="GO" id="GO:0003677">
    <property type="term" value="F:DNA binding"/>
    <property type="evidence" value="ECO:0007669"/>
    <property type="project" value="UniProtKB-KW"/>
</dbReference>
<dbReference type="PROSITE" id="PS51197">
    <property type="entry name" value="HTH_RRF2_2"/>
    <property type="match status" value="1"/>
</dbReference>
<dbReference type="AlphaFoldDB" id="A0A6J5YGQ3"/>
<dbReference type="InterPro" id="IPR000944">
    <property type="entry name" value="Tscrpt_reg_Rrf2"/>
</dbReference>
<proteinExistence type="predicted"/>
<dbReference type="InterPro" id="IPR036390">
    <property type="entry name" value="WH_DNA-bd_sf"/>
</dbReference>
<dbReference type="GO" id="GO:0003700">
    <property type="term" value="F:DNA-binding transcription factor activity"/>
    <property type="evidence" value="ECO:0007669"/>
    <property type="project" value="TreeGrafter"/>
</dbReference>
<keyword evidence="1" id="KW-0238">DNA-binding</keyword>
<dbReference type="EMBL" id="CAEMXZ010000184">
    <property type="protein sequence ID" value="CAB4324635.1"/>
    <property type="molecule type" value="Genomic_DNA"/>
</dbReference>
<reference evidence="2" key="1">
    <citation type="submission" date="2020-05" db="EMBL/GenBank/DDBJ databases">
        <authorList>
            <person name="Chiriac C."/>
            <person name="Salcher M."/>
            <person name="Ghai R."/>
            <person name="Kavagutti S V."/>
        </authorList>
    </citation>
    <scope>NUCLEOTIDE SEQUENCE</scope>
</reference>
<dbReference type="EMBL" id="CAFBNC010000211">
    <property type="protein sequence ID" value="CAB4959655.1"/>
    <property type="molecule type" value="Genomic_DNA"/>
</dbReference>
<evidence type="ECO:0000313" key="3">
    <source>
        <dbReference type="EMBL" id="CAB4959655.1"/>
    </source>
</evidence>
<dbReference type="Gene3D" id="1.10.10.10">
    <property type="entry name" value="Winged helix-like DNA-binding domain superfamily/Winged helix DNA-binding domain"/>
    <property type="match status" value="1"/>
</dbReference>
<sequence>MQISAKADYAMRALLVLAAAPEGASVKGQTIAETQDMPAKFVENTLGDLKRSGLVQSQRGSSGGYRLGRPAHLITVADVVRAVDGPLAEVRGRRPETVSYEGAAENLQQVWIAARASLRAVLEHVTLAQIVNNELPATITEIVDTPDAWKVH</sequence>
<protein>
    <submittedName>
        <fullName evidence="2">Unannotated protein</fullName>
    </submittedName>
</protein>
<dbReference type="GO" id="GO:0005829">
    <property type="term" value="C:cytosol"/>
    <property type="evidence" value="ECO:0007669"/>
    <property type="project" value="TreeGrafter"/>
</dbReference>
<evidence type="ECO:0000256" key="1">
    <source>
        <dbReference type="ARBA" id="ARBA00023125"/>
    </source>
</evidence>
<evidence type="ECO:0000313" key="2">
    <source>
        <dbReference type="EMBL" id="CAB4324635.1"/>
    </source>
</evidence>
<dbReference type="Pfam" id="PF02082">
    <property type="entry name" value="Rrf2"/>
    <property type="match status" value="1"/>
</dbReference>
<dbReference type="PANTHER" id="PTHR33221:SF5">
    <property type="entry name" value="HTH-TYPE TRANSCRIPTIONAL REGULATOR ISCR"/>
    <property type="match status" value="1"/>
</dbReference>
<accession>A0A6J5YGQ3</accession>
<name>A0A6J5YGQ3_9ZZZZ</name>
<dbReference type="NCBIfam" id="TIGR00738">
    <property type="entry name" value="rrf2_super"/>
    <property type="match status" value="1"/>
</dbReference>